<sequence>VLITGGASGIGRAICHRLASEGAQLVFIDRNTESGKSVEKELEDSGKPA</sequence>
<feature type="non-terminal residue" evidence="3">
    <location>
        <position position="1"/>
    </location>
</feature>
<dbReference type="Gene3D" id="3.40.50.720">
    <property type="entry name" value="NAD(P)-binding Rossmann-like Domain"/>
    <property type="match status" value="1"/>
</dbReference>
<organism evidence="3">
    <name type="scientific">marine metagenome</name>
    <dbReference type="NCBI Taxonomy" id="408172"/>
    <lineage>
        <taxon>unclassified sequences</taxon>
        <taxon>metagenomes</taxon>
        <taxon>ecological metagenomes</taxon>
    </lineage>
</organism>
<comment type="similarity">
    <text evidence="1">Belongs to the short-chain dehydrogenases/reductases (SDR) family.</text>
</comment>
<dbReference type="Pfam" id="PF00106">
    <property type="entry name" value="adh_short"/>
    <property type="match status" value="1"/>
</dbReference>
<reference evidence="3" key="1">
    <citation type="submission" date="2018-05" db="EMBL/GenBank/DDBJ databases">
        <authorList>
            <person name="Lanie J.A."/>
            <person name="Ng W.-L."/>
            <person name="Kazmierczak K.M."/>
            <person name="Andrzejewski T.M."/>
            <person name="Davidsen T.M."/>
            <person name="Wayne K.J."/>
            <person name="Tettelin H."/>
            <person name="Glass J.I."/>
            <person name="Rusch D."/>
            <person name="Podicherti R."/>
            <person name="Tsui H.-C.T."/>
            <person name="Winkler M.E."/>
        </authorList>
    </citation>
    <scope>NUCLEOTIDE SEQUENCE</scope>
</reference>
<keyword evidence="2" id="KW-0560">Oxidoreductase</keyword>
<evidence type="ECO:0000256" key="1">
    <source>
        <dbReference type="ARBA" id="ARBA00006484"/>
    </source>
</evidence>
<dbReference type="GO" id="GO:0016491">
    <property type="term" value="F:oxidoreductase activity"/>
    <property type="evidence" value="ECO:0007669"/>
    <property type="project" value="UniProtKB-KW"/>
</dbReference>
<dbReference type="InterPro" id="IPR036291">
    <property type="entry name" value="NAD(P)-bd_dom_sf"/>
</dbReference>
<name>A0A382MY35_9ZZZZ</name>
<evidence type="ECO:0000256" key="2">
    <source>
        <dbReference type="ARBA" id="ARBA00023002"/>
    </source>
</evidence>
<proteinExistence type="inferred from homology"/>
<dbReference type="InterPro" id="IPR002347">
    <property type="entry name" value="SDR_fam"/>
</dbReference>
<dbReference type="PANTHER" id="PTHR43669">
    <property type="entry name" value="5-KETO-D-GLUCONATE 5-REDUCTASE"/>
    <property type="match status" value="1"/>
</dbReference>
<dbReference type="PANTHER" id="PTHR43669:SF3">
    <property type="entry name" value="ALCOHOL DEHYDROGENASE, PUTATIVE (AFU_ORTHOLOGUE AFUA_3G03445)-RELATED"/>
    <property type="match status" value="1"/>
</dbReference>
<dbReference type="AlphaFoldDB" id="A0A382MY35"/>
<protein>
    <submittedName>
        <fullName evidence="3">Uncharacterized protein</fullName>
    </submittedName>
</protein>
<dbReference type="EMBL" id="UINC01096387">
    <property type="protein sequence ID" value="SVC53228.1"/>
    <property type="molecule type" value="Genomic_DNA"/>
</dbReference>
<evidence type="ECO:0000313" key="3">
    <source>
        <dbReference type="EMBL" id="SVC53228.1"/>
    </source>
</evidence>
<dbReference type="SUPFAM" id="SSF51735">
    <property type="entry name" value="NAD(P)-binding Rossmann-fold domains"/>
    <property type="match status" value="1"/>
</dbReference>
<feature type="non-terminal residue" evidence="3">
    <location>
        <position position="49"/>
    </location>
</feature>
<accession>A0A382MY35</accession>
<gene>
    <name evidence="3" type="ORF">METZ01_LOCUS306082</name>
</gene>